<dbReference type="Proteomes" id="UP000011115">
    <property type="component" value="Unassembled WGS sequence"/>
</dbReference>
<proteinExistence type="predicted"/>
<accession>M1DUC4</accession>
<dbReference type="HOGENOM" id="CLU_2019299_0_0_1"/>
<dbReference type="EnsemblPlants" id="PGSC0003DMT400094544">
    <property type="protein sequence ID" value="PGSC0003DMT400094544"/>
    <property type="gene ID" value="PGSC0003DMG400044115"/>
</dbReference>
<reference evidence="4" key="1">
    <citation type="journal article" date="2011" name="Nature">
        <title>Genome sequence and analysis of the tuber crop potato.</title>
        <authorList>
            <consortium name="The Potato Genome Sequencing Consortium"/>
        </authorList>
    </citation>
    <scope>NUCLEOTIDE SEQUENCE [LARGE SCALE GENOMIC DNA]</scope>
    <source>
        <strain evidence="4">cv. DM1-3 516 R44</strain>
    </source>
</reference>
<keyword evidence="4" id="KW-1185">Reference proteome</keyword>
<keyword evidence="2" id="KW-0812">Transmembrane</keyword>
<feature type="region of interest" description="Disordered" evidence="1">
    <location>
        <begin position="39"/>
        <end position="62"/>
    </location>
</feature>
<dbReference type="PaxDb" id="4113-PGSC0003DMT400094544"/>
<evidence type="ECO:0000256" key="1">
    <source>
        <dbReference type="SAM" id="MobiDB-lite"/>
    </source>
</evidence>
<dbReference type="Gramene" id="PGSC0003DMT400094544">
    <property type="protein sequence ID" value="PGSC0003DMT400094544"/>
    <property type="gene ID" value="PGSC0003DMG400044115"/>
</dbReference>
<name>M1DUC4_SOLTU</name>
<evidence type="ECO:0000313" key="4">
    <source>
        <dbReference type="Proteomes" id="UP000011115"/>
    </source>
</evidence>
<keyword evidence="2" id="KW-1133">Transmembrane helix</keyword>
<reference evidence="3" key="2">
    <citation type="submission" date="2015-06" db="UniProtKB">
        <authorList>
            <consortium name="EnsemblPlants"/>
        </authorList>
    </citation>
    <scope>IDENTIFICATION</scope>
    <source>
        <strain evidence="3">DM1-3 516 R44</strain>
    </source>
</reference>
<sequence>MTIRDYGFNHARTYILIVLSVILVIIRLVADTIVIEPSPPPVEEAPGHDEVDAGNQNARAPLADKVAYDDQDNGLEAPADIERNIDDGLEVPADIEHNIDDGLKVLVADQRNMDDGLEVSERV</sequence>
<protein>
    <submittedName>
        <fullName evidence="3">Uncharacterized protein</fullName>
    </submittedName>
</protein>
<organism evidence="3 4">
    <name type="scientific">Solanum tuberosum</name>
    <name type="common">Potato</name>
    <dbReference type="NCBI Taxonomy" id="4113"/>
    <lineage>
        <taxon>Eukaryota</taxon>
        <taxon>Viridiplantae</taxon>
        <taxon>Streptophyta</taxon>
        <taxon>Embryophyta</taxon>
        <taxon>Tracheophyta</taxon>
        <taxon>Spermatophyta</taxon>
        <taxon>Magnoliopsida</taxon>
        <taxon>eudicotyledons</taxon>
        <taxon>Gunneridae</taxon>
        <taxon>Pentapetalae</taxon>
        <taxon>asterids</taxon>
        <taxon>lamiids</taxon>
        <taxon>Solanales</taxon>
        <taxon>Solanaceae</taxon>
        <taxon>Solanoideae</taxon>
        <taxon>Solaneae</taxon>
        <taxon>Solanum</taxon>
    </lineage>
</organism>
<dbReference type="AlphaFoldDB" id="M1DUC4"/>
<keyword evidence="2" id="KW-0472">Membrane</keyword>
<feature type="transmembrane region" description="Helical" evidence="2">
    <location>
        <begin position="12"/>
        <end position="30"/>
    </location>
</feature>
<dbReference type="InParanoid" id="M1DUC4"/>
<evidence type="ECO:0000256" key="2">
    <source>
        <dbReference type="SAM" id="Phobius"/>
    </source>
</evidence>
<evidence type="ECO:0000313" key="3">
    <source>
        <dbReference type="EnsemblPlants" id="PGSC0003DMT400094544"/>
    </source>
</evidence>